<dbReference type="SUPFAM" id="SSF53649">
    <property type="entry name" value="Alkaline phosphatase-like"/>
    <property type="match status" value="1"/>
</dbReference>
<dbReference type="RefSeq" id="WP_322609790.1">
    <property type="nucleotide sequence ID" value="NZ_JARVCO010000012.1"/>
</dbReference>
<dbReference type="Proteomes" id="UP001290861">
    <property type="component" value="Unassembled WGS sequence"/>
</dbReference>
<evidence type="ECO:0000256" key="5">
    <source>
        <dbReference type="SAM" id="SignalP"/>
    </source>
</evidence>
<dbReference type="PROSITE" id="PS51257">
    <property type="entry name" value="PROKAR_LIPOPROTEIN"/>
    <property type="match status" value="1"/>
</dbReference>
<comment type="similarity">
    <text evidence="1">Belongs to the sulfatase family.</text>
</comment>
<accession>A0ABU5N183</accession>
<dbReference type="PANTHER" id="PTHR42693">
    <property type="entry name" value="ARYLSULFATASE FAMILY MEMBER"/>
    <property type="match status" value="1"/>
</dbReference>
<keyword evidence="8" id="KW-1185">Reference proteome</keyword>
<feature type="chain" id="PRO_5045372513" evidence="5">
    <location>
        <begin position="20"/>
        <end position="594"/>
    </location>
</feature>
<dbReference type="PROSITE" id="PS00523">
    <property type="entry name" value="SULFATASE_1"/>
    <property type="match status" value="1"/>
</dbReference>
<proteinExistence type="inferred from homology"/>
<evidence type="ECO:0000313" key="7">
    <source>
        <dbReference type="EMBL" id="MDZ8120011.1"/>
    </source>
</evidence>
<reference evidence="7 8" key="1">
    <citation type="journal article" date="2024" name="Appl. Environ. Microbiol.">
        <title>Pontiella agarivorans sp. nov., a novel marine anaerobic bacterium capable of degrading macroalgal polysaccharides and fixing nitrogen.</title>
        <authorList>
            <person name="Liu N."/>
            <person name="Kivenson V."/>
            <person name="Peng X."/>
            <person name="Cui Z."/>
            <person name="Lankiewicz T.S."/>
            <person name="Gosselin K.M."/>
            <person name="English C.J."/>
            <person name="Blair E.M."/>
            <person name="O'Malley M.A."/>
            <person name="Valentine D.L."/>
        </authorList>
    </citation>
    <scope>NUCLEOTIDE SEQUENCE [LARGE SCALE GENOMIC DNA]</scope>
    <source>
        <strain evidence="7 8">NLcol2</strain>
    </source>
</reference>
<feature type="signal peptide" evidence="5">
    <location>
        <begin position="1"/>
        <end position="19"/>
    </location>
</feature>
<dbReference type="InterPro" id="IPR024607">
    <property type="entry name" value="Sulfatase_CS"/>
</dbReference>
<keyword evidence="4" id="KW-0106">Calcium</keyword>
<dbReference type="Gene3D" id="3.40.720.10">
    <property type="entry name" value="Alkaline Phosphatase, subunit A"/>
    <property type="match status" value="1"/>
</dbReference>
<protein>
    <submittedName>
        <fullName evidence="7">Arylsulfatase</fullName>
    </submittedName>
</protein>
<dbReference type="Pfam" id="PF00884">
    <property type="entry name" value="Sulfatase"/>
    <property type="match status" value="1"/>
</dbReference>
<evidence type="ECO:0000259" key="6">
    <source>
        <dbReference type="Pfam" id="PF00884"/>
    </source>
</evidence>
<dbReference type="InterPro" id="IPR017850">
    <property type="entry name" value="Alkaline_phosphatase_core_sf"/>
</dbReference>
<evidence type="ECO:0000313" key="8">
    <source>
        <dbReference type="Proteomes" id="UP001290861"/>
    </source>
</evidence>
<feature type="domain" description="Sulfatase N-terminal" evidence="6">
    <location>
        <begin position="23"/>
        <end position="331"/>
    </location>
</feature>
<dbReference type="InterPro" id="IPR000917">
    <property type="entry name" value="Sulfatase_N"/>
</dbReference>
<gene>
    <name evidence="7" type="ORF">P9H32_15375</name>
</gene>
<dbReference type="InterPro" id="IPR050738">
    <property type="entry name" value="Sulfatase"/>
</dbReference>
<dbReference type="PANTHER" id="PTHR42693:SF53">
    <property type="entry name" value="ENDO-4-O-SULFATASE"/>
    <property type="match status" value="1"/>
</dbReference>
<evidence type="ECO:0000256" key="2">
    <source>
        <dbReference type="ARBA" id="ARBA00022723"/>
    </source>
</evidence>
<keyword evidence="5" id="KW-0732">Signal</keyword>
<evidence type="ECO:0000256" key="4">
    <source>
        <dbReference type="ARBA" id="ARBA00022837"/>
    </source>
</evidence>
<name>A0ABU5N183_9BACT</name>
<sequence>MKKLWIWALSLSLSCTGMAARRPNVILIMTDDQGYGDIAAHGNPQIQTPEMDRLHSESVRLTDFHVDPTCAPTRGALMTGKYSHRARVWHTTHGGNHLRKTEVTMGDVFKHNGYDTAMFGKWHLGANYPYRPIDRGFDEWIGLGDGGPGTTDDWFWNDRVNDTYWHNGEREFREGYNPDVFFDAAIDYVKTRSSEKPFFVYLPTYAPHTPCTVPDQTMADKYKQIGVPADRAFFYAMIERVDQNIGRLRAVLADENLSENTLVIFMTDNGGKFGRKSFNAGMSGGKGSSADGGHRVPCFFCWPGGLLGEPRDIPTLSAHIDLLPTLVELCGMELPRSIDFDGTSLVPLLRGTSKKWPERTLFVEGQRSVEPHKGSRSAVMTQKWRLVGQKKLYAIQEDPGQAHDVSGQFPEVVKQLKDEFNQYWEHVTPDHRSYPAPIVGTPYDEEILLGCSEYREKCGFAHSAAAKADEVEGIWHIEAATAGRYEFEVYRWPRESGDGTMQGIPTVTKTVDAWELRPRTHLIYASEFKKLPVASVSLKVGDFNAMRSVSAADKSVVFEVNLPKGKTTVESIFYDESGKRLTHAYYVYVRKIAE</sequence>
<evidence type="ECO:0000256" key="1">
    <source>
        <dbReference type="ARBA" id="ARBA00008779"/>
    </source>
</evidence>
<keyword evidence="3" id="KW-0378">Hydrolase</keyword>
<organism evidence="7 8">
    <name type="scientific">Pontiella agarivorans</name>
    <dbReference type="NCBI Taxonomy" id="3038953"/>
    <lineage>
        <taxon>Bacteria</taxon>
        <taxon>Pseudomonadati</taxon>
        <taxon>Kiritimatiellota</taxon>
        <taxon>Kiritimatiellia</taxon>
        <taxon>Kiritimatiellales</taxon>
        <taxon>Pontiellaceae</taxon>
        <taxon>Pontiella</taxon>
    </lineage>
</organism>
<comment type="caution">
    <text evidence="7">The sequence shown here is derived from an EMBL/GenBank/DDBJ whole genome shotgun (WGS) entry which is preliminary data.</text>
</comment>
<dbReference type="Gene3D" id="3.30.1120.10">
    <property type="match status" value="1"/>
</dbReference>
<keyword evidence="2" id="KW-0479">Metal-binding</keyword>
<dbReference type="EMBL" id="JARVCO010000012">
    <property type="protein sequence ID" value="MDZ8120011.1"/>
    <property type="molecule type" value="Genomic_DNA"/>
</dbReference>
<dbReference type="CDD" id="cd16146">
    <property type="entry name" value="ARS_like"/>
    <property type="match status" value="1"/>
</dbReference>
<evidence type="ECO:0000256" key="3">
    <source>
        <dbReference type="ARBA" id="ARBA00022801"/>
    </source>
</evidence>